<evidence type="ECO:0000259" key="16">
    <source>
        <dbReference type="Pfam" id="PF01502"/>
    </source>
</evidence>
<keyword evidence="14 15" id="KW-0511">Multifunctional enzyme</keyword>
<comment type="similarity">
    <text evidence="7 15">In the N-terminal section; belongs to the PRA-CH family.</text>
</comment>
<comment type="catalytic activity">
    <reaction evidence="2 15">
        <text>1-(5-phospho-beta-D-ribosyl)-ATP + H2O = 1-(5-phospho-beta-D-ribosyl)-5'-AMP + diphosphate + H(+)</text>
        <dbReference type="Rhea" id="RHEA:22828"/>
        <dbReference type="ChEBI" id="CHEBI:15377"/>
        <dbReference type="ChEBI" id="CHEBI:15378"/>
        <dbReference type="ChEBI" id="CHEBI:33019"/>
        <dbReference type="ChEBI" id="CHEBI:59457"/>
        <dbReference type="ChEBI" id="CHEBI:73183"/>
        <dbReference type="EC" id="3.6.1.31"/>
    </reaction>
</comment>
<dbReference type="InterPro" id="IPR038019">
    <property type="entry name" value="PRib_AMP_CycHydrolase_sf"/>
</dbReference>
<comment type="catalytic activity">
    <reaction evidence="1 15">
        <text>1-(5-phospho-beta-D-ribosyl)-5'-AMP + H2O = 1-(5-phospho-beta-D-ribosyl)-5-[(5-phospho-beta-D-ribosylamino)methylideneamino]imidazole-4-carboxamide</text>
        <dbReference type="Rhea" id="RHEA:20049"/>
        <dbReference type="ChEBI" id="CHEBI:15377"/>
        <dbReference type="ChEBI" id="CHEBI:58435"/>
        <dbReference type="ChEBI" id="CHEBI:59457"/>
        <dbReference type="EC" id="3.5.4.19"/>
    </reaction>
</comment>
<comment type="subcellular location">
    <subcellularLocation>
        <location evidence="3 15">Cytoplasm</location>
    </subcellularLocation>
</comment>
<dbReference type="GO" id="GO:0004636">
    <property type="term" value="F:phosphoribosyl-ATP diphosphatase activity"/>
    <property type="evidence" value="ECO:0007669"/>
    <property type="project" value="UniProtKB-EC"/>
</dbReference>
<keyword evidence="9 15" id="KW-0028">Amino-acid biosynthesis</keyword>
<dbReference type="Proteomes" id="UP001651880">
    <property type="component" value="Unassembled WGS sequence"/>
</dbReference>
<dbReference type="Gene3D" id="3.10.20.810">
    <property type="entry name" value="Phosphoribosyl-AMP cyclohydrolase"/>
    <property type="match status" value="1"/>
</dbReference>
<evidence type="ECO:0000256" key="9">
    <source>
        <dbReference type="ARBA" id="ARBA00022605"/>
    </source>
</evidence>
<evidence type="ECO:0000313" key="17">
    <source>
        <dbReference type="EMBL" id="MCQ1529625.1"/>
    </source>
</evidence>
<reference evidence="17 18" key="1">
    <citation type="submission" date="2021-10" db="EMBL/GenBank/DDBJ databases">
        <title>Lutispora strain m25 sp. nov., a thermophilic, non-spore-forming bacterium isolated from a lab-scale methanogenic bioreactor digesting anaerobic sludge.</title>
        <authorList>
            <person name="El Houari A."/>
            <person name="Mcdonald J."/>
        </authorList>
    </citation>
    <scope>NUCLEOTIDE SEQUENCE [LARGE SCALE GENOMIC DNA]</scope>
    <source>
        <strain evidence="18">m25</strain>
    </source>
</reference>
<evidence type="ECO:0000256" key="2">
    <source>
        <dbReference type="ARBA" id="ARBA00001460"/>
    </source>
</evidence>
<evidence type="ECO:0000256" key="12">
    <source>
        <dbReference type="ARBA" id="ARBA00022840"/>
    </source>
</evidence>
<comment type="pathway">
    <text evidence="4 15">Amino-acid biosynthesis; L-histidine biosynthesis; L-histidine from 5-phospho-alpha-D-ribose 1-diphosphate: step 3/9.</text>
</comment>
<keyword evidence="12 15" id="KW-0067">ATP-binding</keyword>
<evidence type="ECO:0000256" key="7">
    <source>
        <dbReference type="ARBA" id="ARBA00008299"/>
    </source>
</evidence>
<dbReference type="PANTHER" id="PTHR42945:SF9">
    <property type="entry name" value="HISTIDINE BIOSYNTHESIS BIFUNCTIONAL PROTEIN HISIE"/>
    <property type="match status" value="1"/>
</dbReference>
<proteinExistence type="inferred from homology"/>
<keyword evidence="18" id="KW-1185">Reference proteome</keyword>
<dbReference type="EC" id="3.6.1.31" evidence="15"/>
<evidence type="ECO:0000256" key="4">
    <source>
        <dbReference type="ARBA" id="ARBA00005169"/>
    </source>
</evidence>
<evidence type="ECO:0000256" key="15">
    <source>
        <dbReference type="HAMAP-Rule" id="MF_01019"/>
    </source>
</evidence>
<evidence type="ECO:0000256" key="8">
    <source>
        <dbReference type="ARBA" id="ARBA00022490"/>
    </source>
</evidence>
<evidence type="ECO:0000256" key="6">
    <source>
        <dbReference type="ARBA" id="ARBA00007731"/>
    </source>
</evidence>
<evidence type="ECO:0000256" key="11">
    <source>
        <dbReference type="ARBA" id="ARBA00022801"/>
    </source>
</evidence>
<dbReference type="Pfam" id="PF01502">
    <property type="entry name" value="PRA-CH"/>
    <property type="match status" value="1"/>
</dbReference>
<dbReference type="NCBIfam" id="TIGR03188">
    <property type="entry name" value="histidine_hisI"/>
    <property type="match status" value="1"/>
</dbReference>
<evidence type="ECO:0000256" key="13">
    <source>
        <dbReference type="ARBA" id="ARBA00023102"/>
    </source>
</evidence>
<comment type="similarity">
    <text evidence="6 15">In the C-terminal section; belongs to the PRA-PH family.</text>
</comment>
<protein>
    <recommendedName>
        <fullName evidence="15">Histidine biosynthesis bifunctional protein HisIE</fullName>
    </recommendedName>
    <domain>
        <recommendedName>
            <fullName evidence="15">Phosphoribosyl-AMP cyclohydrolase</fullName>
            <shortName evidence="15">PRA-CH</shortName>
            <ecNumber evidence="15">3.5.4.19</ecNumber>
        </recommendedName>
    </domain>
    <domain>
        <recommendedName>
            <fullName evidence="15">Phosphoribosyl-ATP pyrophosphatase</fullName>
            <shortName evidence="15">PRA-PH</shortName>
            <ecNumber evidence="15">3.6.1.31</ecNumber>
        </recommendedName>
    </domain>
</protein>
<dbReference type="PANTHER" id="PTHR42945">
    <property type="entry name" value="HISTIDINE BIOSYNTHESIS BIFUNCTIONAL PROTEIN"/>
    <property type="match status" value="1"/>
</dbReference>
<evidence type="ECO:0000256" key="3">
    <source>
        <dbReference type="ARBA" id="ARBA00004496"/>
    </source>
</evidence>
<dbReference type="Gene3D" id="1.10.287.1080">
    <property type="entry name" value="MazG-like"/>
    <property type="match status" value="1"/>
</dbReference>
<dbReference type="InterPro" id="IPR021130">
    <property type="entry name" value="PRib-ATP_PPHydrolase-like"/>
</dbReference>
<dbReference type="HAMAP" id="MF_01020">
    <property type="entry name" value="HisE"/>
    <property type="match status" value="1"/>
</dbReference>
<gene>
    <name evidence="15 17" type="primary">hisIE</name>
    <name evidence="15" type="synonym">hisI</name>
    <name evidence="17" type="ORF">LJD61_08670</name>
</gene>
<evidence type="ECO:0000256" key="10">
    <source>
        <dbReference type="ARBA" id="ARBA00022741"/>
    </source>
</evidence>
<dbReference type="SUPFAM" id="SSF141734">
    <property type="entry name" value="HisI-like"/>
    <property type="match status" value="1"/>
</dbReference>
<dbReference type="InterPro" id="IPR023019">
    <property type="entry name" value="His_synth_HisIE"/>
</dbReference>
<evidence type="ECO:0000256" key="5">
    <source>
        <dbReference type="ARBA" id="ARBA00005204"/>
    </source>
</evidence>
<feature type="domain" description="Phosphoribosyl-AMP cyclohydrolase" evidence="16">
    <location>
        <begin position="34"/>
        <end position="107"/>
    </location>
</feature>
<dbReference type="CDD" id="cd11534">
    <property type="entry name" value="NTP-PPase_HisIE_like"/>
    <property type="match status" value="1"/>
</dbReference>
<dbReference type="NCBIfam" id="NF002747">
    <property type="entry name" value="PRK02759.1"/>
    <property type="match status" value="1"/>
</dbReference>
<keyword evidence="11 15" id="KW-0378">Hydrolase</keyword>
<sequence>MEMDIDKVIEEIKFDDRGLVPAIVQDAETQKVLMLAYMNKESIRKTLEEREAWYFSRSRQKLWKKGETSGNIQKVKGFYYDCDKDSILLVVEQRGAACHTGEFSCFFNEVLKPGTGNGKADVLKELYSLLQDRKKNPIEGSYTNYLFEKGLDKILKKVGEETSEVIIGAKNKSKEELVYELSDLVYHVLVLMVNENVGIEDIRKELISRREK</sequence>
<dbReference type="EMBL" id="JAJEKE010000006">
    <property type="protein sequence ID" value="MCQ1529625.1"/>
    <property type="molecule type" value="Genomic_DNA"/>
</dbReference>
<dbReference type="NCBIfam" id="NF000768">
    <property type="entry name" value="PRK00051.1"/>
    <property type="match status" value="1"/>
</dbReference>
<dbReference type="Pfam" id="PF01503">
    <property type="entry name" value="PRA-PH"/>
    <property type="match status" value="1"/>
</dbReference>
<keyword evidence="8 15" id="KW-0963">Cytoplasm</keyword>
<dbReference type="SUPFAM" id="SSF101386">
    <property type="entry name" value="all-alpha NTP pyrophosphatases"/>
    <property type="match status" value="1"/>
</dbReference>
<keyword evidence="10 15" id="KW-0547">Nucleotide-binding</keyword>
<dbReference type="HAMAP" id="MF_01019">
    <property type="entry name" value="HisIE"/>
    <property type="match status" value="1"/>
</dbReference>
<comment type="caution">
    <text evidence="17">The sequence shown here is derived from an EMBL/GenBank/DDBJ whole genome shotgun (WGS) entry which is preliminary data.</text>
</comment>
<dbReference type="InterPro" id="IPR008179">
    <property type="entry name" value="HisE"/>
</dbReference>
<dbReference type="InterPro" id="IPR002496">
    <property type="entry name" value="PRib_AMP_CycHydrolase_dom"/>
</dbReference>
<dbReference type="InterPro" id="IPR026660">
    <property type="entry name" value="PRA-CH"/>
</dbReference>
<feature type="region of interest" description="Phosphoribosyl-ATP pyrophosphohydrolase" evidence="15">
    <location>
        <begin position="123"/>
        <end position="212"/>
    </location>
</feature>
<feature type="region of interest" description="Phosphoribosyl-AMP cyclohydrolase" evidence="15">
    <location>
        <begin position="1"/>
        <end position="122"/>
    </location>
</feature>
<organism evidence="17 18">
    <name type="scientific">Lutispora saccharofermentans</name>
    <dbReference type="NCBI Taxonomy" id="3024236"/>
    <lineage>
        <taxon>Bacteria</taxon>
        <taxon>Bacillati</taxon>
        <taxon>Bacillota</taxon>
        <taxon>Clostridia</taxon>
        <taxon>Lutisporales</taxon>
        <taxon>Lutisporaceae</taxon>
        <taxon>Lutispora</taxon>
    </lineage>
</organism>
<evidence type="ECO:0000256" key="1">
    <source>
        <dbReference type="ARBA" id="ARBA00000024"/>
    </source>
</evidence>
<dbReference type="EC" id="3.5.4.19" evidence="15"/>
<accession>A0ABT1NEF7</accession>
<dbReference type="HAMAP" id="MF_01021">
    <property type="entry name" value="HisI"/>
    <property type="match status" value="1"/>
</dbReference>
<evidence type="ECO:0000313" key="18">
    <source>
        <dbReference type="Proteomes" id="UP001651880"/>
    </source>
</evidence>
<evidence type="ECO:0000256" key="14">
    <source>
        <dbReference type="ARBA" id="ARBA00023268"/>
    </source>
</evidence>
<comment type="pathway">
    <text evidence="5 15">Amino-acid biosynthesis; L-histidine biosynthesis; L-histidine from 5-phospho-alpha-D-ribose 1-diphosphate: step 2/9.</text>
</comment>
<dbReference type="RefSeq" id="WP_255227139.1">
    <property type="nucleotide sequence ID" value="NZ_JAJEKE010000006.1"/>
</dbReference>
<keyword evidence="13 15" id="KW-0368">Histidine biosynthesis</keyword>
<name>A0ABT1NEF7_9FIRM</name>
<dbReference type="GO" id="GO:0004635">
    <property type="term" value="F:phosphoribosyl-AMP cyclohydrolase activity"/>
    <property type="evidence" value="ECO:0007669"/>
    <property type="project" value="UniProtKB-EC"/>
</dbReference>